<dbReference type="Gene3D" id="3.80.10.10">
    <property type="entry name" value="Ribonuclease Inhibitor"/>
    <property type="match status" value="1"/>
</dbReference>
<feature type="transmembrane region" description="Helical" evidence="4">
    <location>
        <begin position="184"/>
        <end position="206"/>
    </location>
</feature>
<keyword evidence="4" id="KW-1133">Transmembrane helix</keyword>
<dbReference type="InterPro" id="IPR032675">
    <property type="entry name" value="LRR_dom_sf"/>
</dbReference>
<feature type="domain" description="LNR" evidence="5">
    <location>
        <begin position="583"/>
        <end position="625"/>
    </location>
</feature>
<dbReference type="Pfam" id="PF00066">
    <property type="entry name" value="Notch"/>
    <property type="match status" value="1"/>
</dbReference>
<keyword evidence="2" id="KW-1015">Disulfide bond</keyword>
<evidence type="ECO:0000313" key="6">
    <source>
        <dbReference type="EMBL" id="KAF0701031.1"/>
    </source>
</evidence>
<sequence length="630" mass="69503">MTPCEPSKAPATLRGQSIAAIDVALLFHRPVRVLALVKHLASSVYFTFVCLLYFTVHSVDFSMVDAFAPNATLGLMVCLALLHAYGLVRTCRGDRAGRARFGCHRVASLDRILSPSSQLVLFHLVNIMCQSFQAYHISQFLVDAVLAFGFVVVVSVNCLVTPWFLLSRHKVVRQLVVPLLESILGFFLSTLFPCYVFVYPAFLYALRPRTHQYDPYFTTQLLLVTRSMIVSSPLDFTTKIVIQFSSYMSLRKLVQSMADHQNRRINQVSSNHSSALQSQCHIIAPRLTQLFQLRLRHRRIVYVACTFVWGVYILTVSIAATWHRHSCPSTCVFAMGPWWTSNCQCAYVEINCALASTNASTIGAHLAPAAIGNMVYAIDIRRCALPHGLPLTILAPFQSLFRLYITFSNMTEWHAADARLPDSLTTLYIRYSNLTSVPAVLASLPPRLVALVLEGAPAMSPIIPDTYLQAWAHVPRLSLVDVNLQTLPMALLTSPRPATQPLVLLDLHGNHLASIPPAWQPDLAQLKTIDLSANALVDGPWGMAKPGGTLEMSSNPIAVVPSTVDPTLLTKRLVVLDDTPYCSSGGTMACEPKCARLCEAKLIGDRRCDWPCYTAACNFDGGDCDTFGFG</sequence>
<feature type="transmembrane region" description="Helical" evidence="4">
    <location>
        <begin position="66"/>
        <end position="88"/>
    </location>
</feature>
<proteinExistence type="predicted"/>
<evidence type="ECO:0000256" key="4">
    <source>
        <dbReference type="SAM" id="Phobius"/>
    </source>
</evidence>
<dbReference type="Gene3D" id="3.30.300.320">
    <property type="match status" value="1"/>
</dbReference>
<name>A0A485KKE1_9STRA</name>
<reference evidence="6" key="2">
    <citation type="submission" date="2019-06" db="EMBL/GenBank/DDBJ databases">
        <title>Genomics analysis of Aphanomyces spp. identifies a new class of oomycete effector associated with host adaptation.</title>
        <authorList>
            <person name="Gaulin E."/>
        </authorList>
    </citation>
    <scope>NUCLEOTIDE SEQUENCE</scope>
    <source>
        <strain evidence="6">CBS 578.67</strain>
    </source>
</reference>
<gene>
    <name evidence="7" type="primary">Aste57867_8477</name>
    <name evidence="6" type="ORF">As57867_008445</name>
    <name evidence="7" type="ORF">ASTE57867_8477</name>
</gene>
<dbReference type="EMBL" id="VJMH01005103">
    <property type="protein sequence ID" value="KAF0701031.1"/>
    <property type="molecule type" value="Genomic_DNA"/>
</dbReference>
<accession>A0A485KKE1</accession>
<dbReference type="SMART" id="SM00004">
    <property type="entry name" value="NL"/>
    <property type="match status" value="1"/>
</dbReference>
<feature type="transmembrane region" description="Helical" evidence="4">
    <location>
        <begin position="140"/>
        <end position="164"/>
    </location>
</feature>
<evidence type="ECO:0000259" key="5">
    <source>
        <dbReference type="SMART" id="SM00004"/>
    </source>
</evidence>
<keyword evidence="3" id="KW-0325">Glycoprotein</keyword>
<feature type="transmembrane region" description="Helical" evidence="4">
    <location>
        <begin position="300"/>
        <end position="322"/>
    </location>
</feature>
<evidence type="ECO:0000256" key="1">
    <source>
        <dbReference type="ARBA" id="ARBA00022737"/>
    </source>
</evidence>
<evidence type="ECO:0000313" key="8">
    <source>
        <dbReference type="Proteomes" id="UP000332933"/>
    </source>
</evidence>
<dbReference type="InterPro" id="IPR000800">
    <property type="entry name" value="Notch_dom"/>
</dbReference>
<protein>
    <submittedName>
        <fullName evidence="7">Aste57867_8477 protein</fullName>
    </submittedName>
</protein>
<keyword evidence="8" id="KW-1185">Reference proteome</keyword>
<keyword evidence="1" id="KW-0677">Repeat</keyword>
<keyword evidence="4" id="KW-0812">Transmembrane</keyword>
<organism evidence="7 8">
    <name type="scientific">Aphanomyces stellatus</name>
    <dbReference type="NCBI Taxonomy" id="120398"/>
    <lineage>
        <taxon>Eukaryota</taxon>
        <taxon>Sar</taxon>
        <taxon>Stramenopiles</taxon>
        <taxon>Oomycota</taxon>
        <taxon>Saprolegniomycetes</taxon>
        <taxon>Saprolegniales</taxon>
        <taxon>Verrucalvaceae</taxon>
        <taxon>Aphanomyces</taxon>
    </lineage>
</organism>
<dbReference type="SUPFAM" id="SSF52058">
    <property type="entry name" value="L domain-like"/>
    <property type="match status" value="1"/>
</dbReference>
<evidence type="ECO:0000256" key="3">
    <source>
        <dbReference type="ARBA" id="ARBA00023180"/>
    </source>
</evidence>
<dbReference type="AlphaFoldDB" id="A0A485KKE1"/>
<dbReference type="OrthoDB" id="107262at2759"/>
<reference evidence="7 8" key="1">
    <citation type="submission" date="2019-03" db="EMBL/GenBank/DDBJ databases">
        <authorList>
            <person name="Gaulin E."/>
            <person name="Dumas B."/>
        </authorList>
    </citation>
    <scope>NUCLEOTIDE SEQUENCE [LARGE SCALE GENOMIC DNA]</scope>
    <source>
        <strain evidence="7">CBS 568.67</strain>
    </source>
</reference>
<feature type="transmembrane region" description="Helical" evidence="4">
    <location>
        <begin position="33"/>
        <end position="54"/>
    </location>
</feature>
<dbReference type="Proteomes" id="UP000332933">
    <property type="component" value="Unassembled WGS sequence"/>
</dbReference>
<dbReference type="EMBL" id="CAADRA010005124">
    <property type="protein sequence ID" value="VFT85363.1"/>
    <property type="molecule type" value="Genomic_DNA"/>
</dbReference>
<evidence type="ECO:0000313" key="7">
    <source>
        <dbReference type="EMBL" id="VFT85363.1"/>
    </source>
</evidence>
<keyword evidence="4" id="KW-0472">Membrane</keyword>
<evidence type="ECO:0000256" key="2">
    <source>
        <dbReference type="ARBA" id="ARBA00023157"/>
    </source>
</evidence>